<sequence length="65" mass="7863">MASSEGIFTVLHFVFQFVVPSIVISFCYFYVSRLLRNRRQQKLGSRFRNIQKQDLEVRRHNKTNR</sequence>
<dbReference type="Gene3D" id="1.20.1070.10">
    <property type="entry name" value="Rhodopsin 7-helix transmembrane proteins"/>
    <property type="match status" value="1"/>
</dbReference>
<dbReference type="OrthoDB" id="9046662at2759"/>
<keyword evidence="3" id="KW-1185">Reference proteome</keyword>
<dbReference type="Proteomes" id="UP000278807">
    <property type="component" value="Unassembled WGS sequence"/>
</dbReference>
<evidence type="ECO:0000313" key="2">
    <source>
        <dbReference type="EMBL" id="VDO08963.1"/>
    </source>
</evidence>
<organism evidence="4">
    <name type="scientific">Rodentolepis nana</name>
    <name type="common">Dwarf tapeworm</name>
    <name type="synonym">Hymenolepis nana</name>
    <dbReference type="NCBI Taxonomy" id="102285"/>
    <lineage>
        <taxon>Eukaryota</taxon>
        <taxon>Metazoa</taxon>
        <taxon>Spiralia</taxon>
        <taxon>Lophotrochozoa</taxon>
        <taxon>Platyhelminthes</taxon>
        <taxon>Cestoda</taxon>
        <taxon>Eucestoda</taxon>
        <taxon>Cyclophyllidea</taxon>
        <taxon>Hymenolepididae</taxon>
        <taxon>Rodentolepis</taxon>
    </lineage>
</organism>
<dbReference type="STRING" id="102285.A0A0R3TT45"/>
<proteinExistence type="predicted"/>
<keyword evidence="1" id="KW-1133">Transmembrane helix</keyword>
<dbReference type="WBParaSite" id="HNAJ_0001086401-mRNA-1">
    <property type="protein sequence ID" value="HNAJ_0001086401-mRNA-1"/>
    <property type="gene ID" value="HNAJ_0001086401"/>
</dbReference>
<reference evidence="2 3" key="2">
    <citation type="submission" date="2018-11" db="EMBL/GenBank/DDBJ databases">
        <authorList>
            <consortium name="Pathogen Informatics"/>
        </authorList>
    </citation>
    <scope>NUCLEOTIDE SEQUENCE [LARGE SCALE GENOMIC DNA]</scope>
</reference>
<gene>
    <name evidence="2" type="ORF">HNAJ_LOCUS10856</name>
</gene>
<dbReference type="EMBL" id="UZAE01013255">
    <property type="protein sequence ID" value="VDO08963.1"/>
    <property type="molecule type" value="Genomic_DNA"/>
</dbReference>
<dbReference type="AlphaFoldDB" id="A0A0R3TT45"/>
<accession>A0A0R3TT45</accession>
<keyword evidence="1" id="KW-0812">Transmembrane</keyword>
<name>A0A0R3TT45_RODNA</name>
<evidence type="ECO:0000313" key="4">
    <source>
        <dbReference type="WBParaSite" id="HNAJ_0001086401-mRNA-1"/>
    </source>
</evidence>
<feature type="transmembrane region" description="Helical" evidence="1">
    <location>
        <begin position="6"/>
        <end position="31"/>
    </location>
</feature>
<dbReference type="SUPFAM" id="SSF81321">
    <property type="entry name" value="Family A G protein-coupled receptor-like"/>
    <property type="match status" value="1"/>
</dbReference>
<protein>
    <submittedName>
        <fullName evidence="4">G_PROTEIN_RECEP_F1_2 domain-containing protein</fullName>
    </submittedName>
</protein>
<reference evidence="4" key="1">
    <citation type="submission" date="2017-02" db="UniProtKB">
        <authorList>
            <consortium name="WormBaseParasite"/>
        </authorList>
    </citation>
    <scope>IDENTIFICATION</scope>
</reference>
<keyword evidence="1" id="KW-0472">Membrane</keyword>
<evidence type="ECO:0000256" key="1">
    <source>
        <dbReference type="SAM" id="Phobius"/>
    </source>
</evidence>
<evidence type="ECO:0000313" key="3">
    <source>
        <dbReference type="Proteomes" id="UP000278807"/>
    </source>
</evidence>